<evidence type="ECO:0000313" key="2">
    <source>
        <dbReference type="EMBL" id="EWC46863.1"/>
    </source>
</evidence>
<dbReference type="Proteomes" id="UP000024837">
    <property type="component" value="Unassembled WGS sequence"/>
</dbReference>
<dbReference type="EMBL" id="KI966414">
    <property type="protein sequence ID" value="EWC46863.1"/>
    <property type="molecule type" value="Genomic_DNA"/>
</dbReference>
<keyword evidence="1" id="KW-0732">Signal</keyword>
<name>W7I3R4_9PEZI</name>
<dbReference type="HOGENOM" id="CLU_2223219_0_0_1"/>
<evidence type="ECO:0000313" key="3">
    <source>
        <dbReference type="Proteomes" id="UP000024837"/>
    </source>
</evidence>
<accession>W7I3R4</accession>
<dbReference type="AlphaFoldDB" id="W7I3R4"/>
<protein>
    <submittedName>
        <fullName evidence="2">Uncharacterized protein</fullName>
    </submittedName>
</protein>
<proteinExistence type="predicted"/>
<sequence length="106" mass="11656">MARSPTALAELHTLWFVSRWAIIRAWPLPPDYLVWNCHSATTGSESTTQIAVDRVIAGRVGVNRVDVSWIHIDWADVNGVDIDWADIDRIAVQSLNAAGGGRHGPD</sequence>
<reference evidence="2 3" key="1">
    <citation type="submission" date="2013-05" db="EMBL/GenBank/DDBJ databases">
        <title>Drechslerella stenobrocha genome reveals carnivorous origination and mechanical trapping mechanism of predatory fungi.</title>
        <authorList>
            <person name="Liu X."/>
            <person name="Zhang W."/>
            <person name="Liu K."/>
        </authorList>
    </citation>
    <scope>NUCLEOTIDE SEQUENCE [LARGE SCALE GENOMIC DNA]</scope>
    <source>
        <strain evidence="2 3">248</strain>
    </source>
</reference>
<organism evidence="2 3">
    <name type="scientific">Drechslerella stenobrocha 248</name>
    <dbReference type="NCBI Taxonomy" id="1043628"/>
    <lineage>
        <taxon>Eukaryota</taxon>
        <taxon>Fungi</taxon>
        <taxon>Dikarya</taxon>
        <taxon>Ascomycota</taxon>
        <taxon>Pezizomycotina</taxon>
        <taxon>Orbiliomycetes</taxon>
        <taxon>Orbiliales</taxon>
        <taxon>Orbiliaceae</taxon>
        <taxon>Drechslerella</taxon>
    </lineage>
</organism>
<gene>
    <name evidence="2" type="ORF">DRE_03875</name>
</gene>
<evidence type="ECO:0000256" key="1">
    <source>
        <dbReference type="SAM" id="SignalP"/>
    </source>
</evidence>
<keyword evidence="3" id="KW-1185">Reference proteome</keyword>
<feature type="signal peptide" evidence="1">
    <location>
        <begin position="1"/>
        <end position="25"/>
    </location>
</feature>
<feature type="chain" id="PRO_5004893296" evidence="1">
    <location>
        <begin position="26"/>
        <end position="106"/>
    </location>
</feature>